<dbReference type="PANTHER" id="PTHR15314">
    <property type="entry name" value="RIBONUCLEASE P PROTEIN SUBUNIT P20"/>
    <property type="match status" value="1"/>
</dbReference>
<gene>
    <name evidence="5" type="ORF">POSPLADRAFT_1135502</name>
</gene>
<dbReference type="EMBL" id="KZ110593">
    <property type="protein sequence ID" value="OSX64882.1"/>
    <property type="molecule type" value="Genomic_DNA"/>
</dbReference>
<proteinExistence type="predicted"/>
<accession>A0A1X6N8P4</accession>
<dbReference type="GO" id="GO:0001682">
    <property type="term" value="P:tRNA 5'-leader removal"/>
    <property type="evidence" value="ECO:0007669"/>
    <property type="project" value="InterPro"/>
</dbReference>
<evidence type="ECO:0000256" key="3">
    <source>
        <dbReference type="ARBA" id="ARBA00023242"/>
    </source>
</evidence>
<keyword evidence="3" id="KW-0539">Nucleus</keyword>
<evidence type="ECO:0000313" key="6">
    <source>
        <dbReference type="Proteomes" id="UP000194127"/>
    </source>
</evidence>
<comment type="subcellular location">
    <subcellularLocation>
        <location evidence="1">Nucleus</location>
        <location evidence="1">Nucleolus</location>
    </subcellularLocation>
</comment>
<dbReference type="Gene3D" id="3.30.110.20">
    <property type="entry name" value="Alba-like domain"/>
    <property type="match status" value="1"/>
</dbReference>
<dbReference type="OrthoDB" id="416729at2759"/>
<dbReference type="PANTHER" id="PTHR15314:SF1">
    <property type="entry name" value="RIBONUCLEASE P PROTEIN SUBUNIT P20"/>
    <property type="match status" value="1"/>
</dbReference>
<dbReference type="STRING" id="670580.A0A1X6N8P4"/>
<dbReference type="SUPFAM" id="SSF82704">
    <property type="entry name" value="AlbA-like"/>
    <property type="match status" value="1"/>
</dbReference>
<feature type="region of interest" description="Disordered" evidence="4">
    <location>
        <begin position="195"/>
        <end position="247"/>
    </location>
</feature>
<sequence>MPDAGPSQIIVAPVPEKDTLERVAPISNGTSEENTTEIIHVDVQPEPTNTHASTSKPTHTIRKLAPQRPFPTVPTSVSATGPRSAHAEGKNYICVTRKTQLGAYMRRCKDVFMKDGYRTLHLSAMGAAIPHLMQLATSLPTILPFAPDEVHTEVLTGTVEVHDELIPEDDDEDITFRTRGKSSISIVIKVGDGVDEAPQRGKSKRRGALPQNTVAAAGGNSRGGRKGRPKATGDIRQTVAVSNEMPT</sequence>
<evidence type="ECO:0000256" key="2">
    <source>
        <dbReference type="ARBA" id="ARBA00022694"/>
    </source>
</evidence>
<evidence type="ECO:0000313" key="5">
    <source>
        <dbReference type="EMBL" id="OSX64882.1"/>
    </source>
</evidence>
<dbReference type="InterPro" id="IPR036882">
    <property type="entry name" value="Alba-like_dom_sf"/>
</dbReference>
<dbReference type="Pfam" id="PF12328">
    <property type="entry name" value="Rpp20"/>
    <property type="match status" value="1"/>
</dbReference>
<evidence type="ECO:0000256" key="4">
    <source>
        <dbReference type="SAM" id="MobiDB-lite"/>
    </source>
</evidence>
<evidence type="ECO:0000256" key="1">
    <source>
        <dbReference type="ARBA" id="ARBA00004604"/>
    </source>
</evidence>
<reference evidence="5 6" key="1">
    <citation type="submission" date="2017-04" db="EMBL/GenBank/DDBJ databases">
        <title>Genome Sequence of the Model Brown-Rot Fungus Postia placenta SB12.</title>
        <authorList>
            <consortium name="DOE Joint Genome Institute"/>
            <person name="Gaskell J."/>
            <person name="Kersten P."/>
            <person name="Larrondo L.F."/>
            <person name="Canessa P."/>
            <person name="Martinez D."/>
            <person name="Hibbett D."/>
            <person name="Schmoll M."/>
            <person name="Kubicek C.P."/>
            <person name="Martinez A.T."/>
            <person name="Yadav J."/>
            <person name="Master E."/>
            <person name="Magnuson J.K."/>
            <person name="James T."/>
            <person name="Yaver D."/>
            <person name="Berka R."/>
            <person name="Labutti K."/>
            <person name="Lipzen A."/>
            <person name="Aerts A."/>
            <person name="Barry K."/>
            <person name="Henrissat B."/>
            <person name="Blanchette R."/>
            <person name="Grigoriev I."/>
            <person name="Cullen D."/>
        </authorList>
    </citation>
    <scope>NUCLEOTIDE SEQUENCE [LARGE SCALE GENOMIC DNA]</scope>
    <source>
        <strain evidence="5 6">MAD-698-R-SB12</strain>
    </source>
</reference>
<protein>
    <submittedName>
        <fullName evidence="5">Uncharacterized protein</fullName>
    </submittedName>
</protein>
<keyword evidence="2" id="KW-0819">tRNA processing</keyword>
<dbReference type="GO" id="GO:0000172">
    <property type="term" value="C:ribonuclease MRP complex"/>
    <property type="evidence" value="ECO:0007669"/>
    <property type="project" value="InterPro"/>
</dbReference>
<keyword evidence="6" id="KW-1185">Reference proteome</keyword>
<dbReference type="GO" id="GO:0005655">
    <property type="term" value="C:nucleolar ribonuclease P complex"/>
    <property type="evidence" value="ECO:0007669"/>
    <property type="project" value="InterPro"/>
</dbReference>
<dbReference type="Proteomes" id="UP000194127">
    <property type="component" value="Unassembled WGS sequence"/>
</dbReference>
<dbReference type="GO" id="GO:0003676">
    <property type="term" value="F:nucleic acid binding"/>
    <property type="evidence" value="ECO:0007669"/>
    <property type="project" value="InterPro"/>
</dbReference>
<dbReference type="RefSeq" id="XP_024341676.1">
    <property type="nucleotide sequence ID" value="XM_024484587.1"/>
</dbReference>
<dbReference type="AlphaFoldDB" id="A0A1X6N8P4"/>
<name>A0A1X6N8P4_9APHY</name>
<organism evidence="5 6">
    <name type="scientific">Postia placenta MAD-698-R-SB12</name>
    <dbReference type="NCBI Taxonomy" id="670580"/>
    <lineage>
        <taxon>Eukaryota</taxon>
        <taxon>Fungi</taxon>
        <taxon>Dikarya</taxon>
        <taxon>Basidiomycota</taxon>
        <taxon>Agaricomycotina</taxon>
        <taxon>Agaricomycetes</taxon>
        <taxon>Polyporales</taxon>
        <taxon>Adustoporiaceae</taxon>
        <taxon>Rhodonia</taxon>
    </lineage>
</organism>
<dbReference type="InterPro" id="IPR014612">
    <property type="entry name" value="Pop7/Rpp20"/>
</dbReference>
<dbReference type="GeneID" id="36329536"/>